<proteinExistence type="predicted"/>
<dbReference type="AlphaFoldDB" id="A0A9K3DV80"/>
<comment type="caution">
    <text evidence="1">The sequence shown here is derived from an EMBL/GenBank/DDBJ whole genome shotgun (WGS) entry which is preliminary data.</text>
</comment>
<organism evidence="1 2">
    <name type="scientific">Helianthus annuus</name>
    <name type="common">Common sunflower</name>
    <dbReference type="NCBI Taxonomy" id="4232"/>
    <lineage>
        <taxon>Eukaryota</taxon>
        <taxon>Viridiplantae</taxon>
        <taxon>Streptophyta</taxon>
        <taxon>Embryophyta</taxon>
        <taxon>Tracheophyta</taxon>
        <taxon>Spermatophyta</taxon>
        <taxon>Magnoliopsida</taxon>
        <taxon>eudicotyledons</taxon>
        <taxon>Gunneridae</taxon>
        <taxon>Pentapetalae</taxon>
        <taxon>asterids</taxon>
        <taxon>campanulids</taxon>
        <taxon>Asterales</taxon>
        <taxon>Asteraceae</taxon>
        <taxon>Asteroideae</taxon>
        <taxon>Heliantheae alliance</taxon>
        <taxon>Heliantheae</taxon>
        <taxon>Helianthus</taxon>
    </lineage>
</organism>
<dbReference type="EMBL" id="MNCJ02000331">
    <property type="protein sequence ID" value="KAF5761344.1"/>
    <property type="molecule type" value="Genomic_DNA"/>
</dbReference>
<dbReference type="Gramene" id="mRNA:HanXRQr2_Chr16g0764011">
    <property type="protein sequence ID" value="mRNA:HanXRQr2_Chr16g0764011"/>
    <property type="gene ID" value="HanXRQr2_Chr16g0764011"/>
</dbReference>
<reference evidence="1" key="1">
    <citation type="journal article" date="2017" name="Nature">
        <title>The sunflower genome provides insights into oil metabolism, flowering and Asterid evolution.</title>
        <authorList>
            <person name="Badouin H."/>
            <person name="Gouzy J."/>
            <person name="Grassa C.J."/>
            <person name="Murat F."/>
            <person name="Staton S.E."/>
            <person name="Cottret L."/>
            <person name="Lelandais-Briere C."/>
            <person name="Owens G.L."/>
            <person name="Carrere S."/>
            <person name="Mayjonade B."/>
            <person name="Legrand L."/>
            <person name="Gill N."/>
            <person name="Kane N.C."/>
            <person name="Bowers J.E."/>
            <person name="Hubner S."/>
            <person name="Bellec A."/>
            <person name="Berard A."/>
            <person name="Berges H."/>
            <person name="Blanchet N."/>
            <person name="Boniface M.C."/>
            <person name="Brunel D."/>
            <person name="Catrice O."/>
            <person name="Chaidir N."/>
            <person name="Claudel C."/>
            <person name="Donnadieu C."/>
            <person name="Faraut T."/>
            <person name="Fievet G."/>
            <person name="Helmstetter N."/>
            <person name="King M."/>
            <person name="Knapp S.J."/>
            <person name="Lai Z."/>
            <person name="Le Paslier M.C."/>
            <person name="Lippi Y."/>
            <person name="Lorenzon L."/>
            <person name="Mandel J.R."/>
            <person name="Marage G."/>
            <person name="Marchand G."/>
            <person name="Marquand E."/>
            <person name="Bret-Mestries E."/>
            <person name="Morien E."/>
            <person name="Nambeesan S."/>
            <person name="Nguyen T."/>
            <person name="Pegot-Espagnet P."/>
            <person name="Pouilly N."/>
            <person name="Raftis F."/>
            <person name="Sallet E."/>
            <person name="Schiex T."/>
            <person name="Thomas J."/>
            <person name="Vandecasteele C."/>
            <person name="Vares D."/>
            <person name="Vear F."/>
            <person name="Vautrin S."/>
            <person name="Crespi M."/>
            <person name="Mangin B."/>
            <person name="Burke J.M."/>
            <person name="Salse J."/>
            <person name="Munos S."/>
            <person name="Vincourt P."/>
            <person name="Rieseberg L.H."/>
            <person name="Langlade N.B."/>
        </authorList>
    </citation>
    <scope>NUCLEOTIDE SEQUENCE</scope>
    <source>
        <tissue evidence="1">Leaves</tissue>
    </source>
</reference>
<evidence type="ECO:0000313" key="2">
    <source>
        <dbReference type="Proteomes" id="UP000215914"/>
    </source>
</evidence>
<reference evidence="1" key="2">
    <citation type="submission" date="2020-06" db="EMBL/GenBank/DDBJ databases">
        <title>Helianthus annuus Genome sequencing and assembly Release 2.</title>
        <authorList>
            <person name="Gouzy J."/>
            <person name="Langlade N."/>
            <person name="Munos S."/>
        </authorList>
    </citation>
    <scope>NUCLEOTIDE SEQUENCE</scope>
    <source>
        <tissue evidence="1">Leaves</tissue>
    </source>
</reference>
<sequence length="60" mass="7436">MPQLQLRNRRPDTIFILDDFGVDDGFDFGWFDVKDIQRLDLFRFYMDQWAFKQQFHVTFV</sequence>
<keyword evidence="2" id="KW-1185">Reference proteome</keyword>
<evidence type="ECO:0000313" key="1">
    <source>
        <dbReference type="EMBL" id="KAF5761344.1"/>
    </source>
</evidence>
<name>A0A9K3DV80_HELAN</name>
<dbReference type="Proteomes" id="UP000215914">
    <property type="component" value="Unassembled WGS sequence"/>
</dbReference>
<gene>
    <name evidence="1" type="ORF">HanXRQr2_Chr16g0764011</name>
</gene>
<accession>A0A9K3DV80</accession>
<protein>
    <submittedName>
        <fullName evidence="1">Uncharacterized protein</fullName>
    </submittedName>
</protein>